<evidence type="ECO:0000256" key="1">
    <source>
        <dbReference type="SAM" id="Coils"/>
    </source>
</evidence>
<dbReference type="AlphaFoldDB" id="A0A9W7FW69"/>
<name>A0A9W7FW69_9STRA</name>
<evidence type="ECO:0000313" key="3">
    <source>
        <dbReference type="EMBL" id="GMI23551.1"/>
    </source>
</evidence>
<protein>
    <submittedName>
        <fullName evidence="3">Uncharacterized protein</fullName>
    </submittedName>
</protein>
<proteinExistence type="predicted"/>
<feature type="region of interest" description="Disordered" evidence="2">
    <location>
        <begin position="217"/>
        <end position="324"/>
    </location>
</feature>
<dbReference type="EMBL" id="BRYA01000571">
    <property type="protein sequence ID" value="GMI23551.1"/>
    <property type="molecule type" value="Genomic_DNA"/>
</dbReference>
<accession>A0A9W7FW69</accession>
<dbReference type="OrthoDB" id="10505417at2759"/>
<organism evidence="3 4">
    <name type="scientific">Triparma columacea</name>
    <dbReference type="NCBI Taxonomy" id="722753"/>
    <lineage>
        <taxon>Eukaryota</taxon>
        <taxon>Sar</taxon>
        <taxon>Stramenopiles</taxon>
        <taxon>Ochrophyta</taxon>
        <taxon>Bolidophyceae</taxon>
        <taxon>Parmales</taxon>
        <taxon>Triparmaceae</taxon>
        <taxon>Triparma</taxon>
    </lineage>
</organism>
<feature type="compositionally biased region" description="Low complexity" evidence="2">
    <location>
        <begin position="239"/>
        <end position="280"/>
    </location>
</feature>
<evidence type="ECO:0000256" key="2">
    <source>
        <dbReference type="SAM" id="MobiDB-lite"/>
    </source>
</evidence>
<keyword evidence="1" id="KW-0175">Coiled coil</keyword>
<sequence length="324" mass="36299">MGNLVSCVEDNIFNPVESEIVPPSVHAQEEKYRLACEHHQTQVSALATAQKDVDNLKKGKKAKKIKAKLSEFVGNPSDRKRKLTTLERCKLHLAEALEIKAEAKFELDEALKIQSDWVEKEKARRKELSKVLDAEREKRREEEERLRVQQRLDAERAALEKEERLREMRERRHSKEAMLTRELVQEVAPIHPRRTSKKIDSELAQLLKEAEEIILEGRGDDALGGEQEELPLPSPQPQAPDSAFPPSSPGESGSTMVSPSSVPTSLEASSPADPANSDPSQQRTKTPLSAPWRKPSMSRLDPEPAVSSGDSNKSQVPEEFAAEE</sequence>
<evidence type="ECO:0000313" key="4">
    <source>
        <dbReference type="Proteomes" id="UP001165065"/>
    </source>
</evidence>
<keyword evidence="4" id="KW-1185">Reference proteome</keyword>
<gene>
    <name evidence="3" type="ORF">TrCOL_g11283</name>
</gene>
<comment type="caution">
    <text evidence="3">The sequence shown here is derived from an EMBL/GenBank/DDBJ whole genome shotgun (WGS) entry which is preliminary data.</text>
</comment>
<reference evidence="4" key="1">
    <citation type="journal article" date="2023" name="Commun. Biol.">
        <title>Genome analysis of Parmales, the sister group of diatoms, reveals the evolutionary specialization of diatoms from phago-mixotrophs to photoautotrophs.</title>
        <authorList>
            <person name="Ban H."/>
            <person name="Sato S."/>
            <person name="Yoshikawa S."/>
            <person name="Yamada K."/>
            <person name="Nakamura Y."/>
            <person name="Ichinomiya M."/>
            <person name="Sato N."/>
            <person name="Blanc-Mathieu R."/>
            <person name="Endo H."/>
            <person name="Kuwata A."/>
            <person name="Ogata H."/>
        </authorList>
    </citation>
    <scope>NUCLEOTIDE SEQUENCE [LARGE SCALE GENOMIC DNA]</scope>
</reference>
<feature type="coiled-coil region" evidence="1">
    <location>
        <begin position="118"/>
        <end position="216"/>
    </location>
</feature>
<dbReference type="Proteomes" id="UP001165065">
    <property type="component" value="Unassembled WGS sequence"/>
</dbReference>